<sequence length="297" mass="32696">MMQHPGVISAAVLVKDNNHLVGYFSPENVNVQELQKTVADQLPYYMVPAVWVGLNDMPQNTGGKIDKNALQALDVIVEVTTLETEIEKTMAKIWAEVLNVDVNAIGRNTSFFALGGDSISVIKVMAACKNVGLAIRASTFLQEPVLSRVASIVSEPVETSWPRVSLPAAVSQSIADEWSTTLRLDDYVVYPVTPLQGGMIFATVNNRASYMNQVTLHFTEAFDANQLISAFQTVVERHEILRTSFVTTTSGIFQIIRQDINGLVVPTVPAASIEDFLKTDRSRGFEIGDQYFVRLTI</sequence>
<name>A0A6A4ZJV8_9STRA</name>
<dbReference type="Pfam" id="PF00668">
    <property type="entry name" value="Condensation"/>
    <property type="match status" value="1"/>
</dbReference>
<dbReference type="PANTHER" id="PTHR45527">
    <property type="entry name" value="NONRIBOSOMAL PEPTIDE SYNTHETASE"/>
    <property type="match status" value="1"/>
</dbReference>
<dbReference type="PANTHER" id="PTHR45527:SF1">
    <property type="entry name" value="FATTY ACID SYNTHASE"/>
    <property type="match status" value="1"/>
</dbReference>
<dbReference type="AlphaFoldDB" id="A0A6A4ZJV8"/>
<dbReference type="GO" id="GO:0043041">
    <property type="term" value="P:amino acid activation for nonribosomal peptide biosynthetic process"/>
    <property type="evidence" value="ECO:0007669"/>
    <property type="project" value="TreeGrafter"/>
</dbReference>
<comment type="caution">
    <text evidence="2">The sequence shown here is derived from an EMBL/GenBank/DDBJ whole genome shotgun (WGS) entry which is preliminary data.</text>
</comment>
<proteinExistence type="predicted"/>
<dbReference type="SUPFAM" id="SSF56801">
    <property type="entry name" value="Acetyl-CoA synthetase-like"/>
    <property type="match status" value="1"/>
</dbReference>
<reference evidence="2" key="1">
    <citation type="submission" date="2019-06" db="EMBL/GenBank/DDBJ databases">
        <title>Genomics analysis of Aphanomyces spp. identifies a new class of oomycete effector associated with host adaptation.</title>
        <authorList>
            <person name="Gaulin E."/>
        </authorList>
    </citation>
    <scope>NUCLEOTIDE SEQUENCE</scope>
    <source>
        <strain evidence="2">CBS 578.67</strain>
    </source>
</reference>
<dbReference type="InterPro" id="IPR036736">
    <property type="entry name" value="ACP-like_sf"/>
</dbReference>
<dbReference type="InterPro" id="IPR045851">
    <property type="entry name" value="AMP-bd_C_sf"/>
</dbReference>
<feature type="non-terminal residue" evidence="2">
    <location>
        <position position="297"/>
    </location>
</feature>
<dbReference type="InterPro" id="IPR001242">
    <property type="entry name" value="Condensation_dom"/>
</dbReference>
<dbReference type="GO" id="GO:0005737">
    <property type="term" value="C:cytoplasm"/>
    <property type="evidence" value="ECO:0007669"/>
    <property type="project" value="TreeGrafter"/>
</dbReference>
<dbReference type="SUPFAM" id="SSF52777">
    <property type="entry name" value="CoA-dependent acyltransferases"/>
    <property type="match status" value="1"/>
</dbReference>
<organism evidence="2">
    <name type="scientific">Aphanomyces stellatus</name>
    <dbReference type="NCBI Taxonomy" id="120398"/>
    <lineage>
        <taxon>Eukaryota</taxon>
        <taxon>Sar</taxon>
        <taxon>Stramenopiles</taxon>
        <taxon>Oomycota</taxon>
        <taxon>Saprolegniomycetes</taxon>
        <taxon>Saprolegniales</taxon>
        <taxon>Verrucalvaceae</taxon>
        <taxon>Aphanomyces</taxon>
    </lineage>
</organism>
<dbReference type="EMBL" id="VJMH01002685">
    <property type="protein sequence ID" value="KAF0707948.1"/>
    <property type="molecule type" value="Genomic_DNA"/>
</dbReference>
<protein>
    <recommendedName>
        <fullName evidence="1">Carrier domain-containing protein</fullName>
    </recommendedName>
</protein>
<evidence type="ECO:0000259" key="1">
    <source>
        <dbReference type="PROSITE" id="PS50075"/>
    </source>
</evidence>
<dbReference type="GO" id="GO:0044550">
    <property type="term" value="P:secondary metabolite biosynthetic process"/>
    <property type="evidence" value="ECO:0007669"/>
    <property type="project" value="TreeGrafter"/>
</dbReference>
<feature type="domain" description="Carrier" evidence="1">
    <location>
        <begin position="81"/>
        <end position="157"/>
    </location>
</feature>
<evidence type="ECO:0000313" key="2">
    <source>
        <dbReference type="EMBL" id="KAF0707948.1"/>
    </source>
</evidence>
<dbReference type="Gene3D" id="1.10.1200.10">
    <property type="entry name" value="ACP-like"/>
    <property type="match status" value="1"/>
</dbReference>
<dbReference type="Gene3D" id="3.30.559.10">
    <property type="entry name" value="Chloramphenicol acetyltransferase-like domain"/>
    <property type="match status" value="1"/>
</dbReference>
<dbReference type="InterPro" id="IPR023213">
    <property type="entry name" value="CAT-like_dom_sf"/>
</dbReference>
<dbReference type="PROSITE" id="PS50075">
    <property type="entry name" value="CARRIER"/>
    <property type="match status" value="1"/>
</dbReference>
<dbReference type="GO" id="GO:0003824">
    <property type="term" value="F:catalytic activity"/>
    <property type="evidence" value="ECO:0007669"/>
    <property type="project" value="InterPro"/>
</dbReference>
<dbReference type="GO" id="GO:0031177">
    <property type="term" value="F:phosphopantetheine binding"/>
    <property type="evidence" value="ECO:0007669"/>
    <property type="project" value="TreeGrafter"/>
</dbReference>
<dbReference type="Pfam" id="PF00550">
    <property type="entry name" value="PP-binding"/>
    <property type="match status" value="1"/>
</dbReference>
<gene>
    <name evidence="2" type="ORF">As57867_006476</name>
</gene>
<dbReference type="SUPFAM" id="SSF47336">
    <property type="entry name" value="ACP-like"/>
    <property type="match status" value="1"/>
</dbReference>
<dbReference type="Gene3D" id="3.30.300.30">
    <property type="match status" value="1"/>
</dbReference>
<accession>A0A6A4ZJV8</accession>
<dbReference type="OrthoDB" id="189763at2759"/>
<dbReference type="InterPro" id="IPR009081">
    <property type="entry name" value="PP-bd_ACP"/>
</dbReference>